<gene>
    <name evidence="1" type="ORF">ACFFJD_06345</name>
</gene>
<dbReference type="Pfam" id="PF10049">
    <property type="entry name" value="DUF2283"/>
    <property type="match status" value="1"/>
</dbReference>
<comment type="caution">
    <text evidence="1">The sequence shown here is derived from an EMBL/GenBank/DDBJ whole genome shotgun (WGS) entry which is preliminary data.</text>
</comment>
<dbReference type="EMBL" id="JBHLWV010000016">
    <property type="protein sequence ID" value="MFC0314468.1"/>
    <property type="molecule type" value="Genomic_DNA"/>
</dbReference>
<name>A0ABV6H6H1_9ACTN</name>
<sequence>MSQTKVVVEVDRTAGAAYVTIHGDREVHRTAQLNDSIFVDLDQFNVVLGIEVLDLQIQKFPIADLCKNFHVSTEQRQIVQDNLDTMVQFMGGTTKIEQQGVLDTADRRQFAR</sequence>
<dbReference type="RefSeq" id="WP_382362281.1">
    <property type="nucleotide sequence ID" value="NZ_JBHLWV010000016.1"/>
</dbReference>
<accession>A0ABV6H6H1</accession>
<protein>
    <submittedName>
        <fullName evidence="1">DUF2283 domain-containing protein</fullName>
    </submittedName>
</protein>
<dbReference type="InterPro" id="IPR019270">
    <property type="entry name" value="DUF2283"/>
</dbReference>
<evidence type="ECO:0000313" key="2">
    <source>
        <dbReference type="Proteomes" id="UP001589783"/>
    </source>
</evidence>
<reference evidence="1 2" key="1">
    <citation type="submission" date="2024-09" db="EMBL/GenBank/DDBJ databases">
        <authorList>
            <person name="Sun Q."/>
            <person name="Mori K."/>
        </authorList>
    </citation>
    <scope>NUCLEOTIDE SEQUENCE [LARGE SCALE GENOMIC DNA]</scope>
    <source>
        <strain evidence="1 2">CCM 7957</strain>
    </source>
</reference>
<dbReference type="Proteomes" id="UP001589783">
    <property type="component" value="Unassembled WGS sequence"/>
</dbReference>
<organism evidence="1 2">
    <name type="scientific">Gordonia phosphorivorans</name>
    <dbReference type="NCBI Taxonomy" id="1056982"/>
    <lineage>
        <taxon>Bacteria</taxon>
        <taxon>Bacillati</taxon>
        <taxon>Actinomycetota</taxon>
        <taxon>Actinomycetes</taxon>
        <taxon>Mycobacteriales</taxon>
        <taxon>Gordoniaceae</taxon>
        <taxon>Gordonia</taxon>
    </lineage>
</organism>
<keyword evidence="2" id="KW-1185">Reference proteome</keyword>
<evidence type="ECO:0000313" key="1">
    <source>
        <dbReference type="EMBL" id="MFC0314468.1"/>
    </source>
</evidence>
<proteinExistence type="predicted"/>